<evidence type="ECO:0000256" key="11">
    <source>
        <dbReference type="SAM" id="Phobius"/>
    </source>
</evidence>
<keyword evidence="5 11" id="KW-0812">Transmembrane</keyword>
<dbReference type="AlphaFoldDB" id="U6L113"/>
<protein>
    <recommendedName>
        <fullName evidence="3">Translocation protein SEC62</fullName>
    </recommendedName>
</protein>
<dbReference type="VEuPathDB" id="ToxoDB:ETH2_1201500"/>
<evidence type="ECO:0000313" key="12">
    <source>
        <dbReference type="EMBL" id="CDJ42289.1"/>
    </source>
</evidence>
<reference evidence="12" key="1">
    <citation type="submission" date="2013-10" db="EMBL/GenBank/DDBJ databases">
        <title>Genomic analysis of the causative agents of coccidiosis in chickens.</title>
        <authorList>
            <person name="Reid A.J."/>
            <person name="Blake D."/>
            <person name="Billington K."/>
            <person name="Browne H."/>
            <person name="Dunn M."/>
            <person name="Hung S."/>
            <person name="Kawahara F."/>
            <person name="Miranda-Saavedra D."/>
            <person name="Mourier T."/>
            <person name="Nagra H."/>
            <person name="Otto T.D."/>
            <person name="Rawlings N."/>
            <person name="Sanchez A."/>
            <person name="Sanders M."/>
            <person name="Subramaniam C."/>
            <person name="Tay Y."/>
            <person name="Dear P."/>
            <person name="Doerig C."/>
            <person name="Gruber A."/>
            <person name="Parkinson J."/>
            <person name="Shirley M."/>
            <person name="Wan K.L."/>
            <person name="Berriman M."/>
            <person name="Tomley F."/>
            <person name="Pain A."/>
        </authorList>
    </citation>
    <scope>NUCLEOTIDE SEQUENCE [LARGE SCALE GENOMIC DNA]</scope>
    <source>
        <strain evidence="12">Houghton</strain>
    </source>
</reference>
<evidence type="ECO:0000256" key="3">
    <source>
        <dbReference type="ARBA" id="ARBA00021257"/>
    </source>
</evidence>
<organism evidence="12 13">
    <name type="scientific">Eimeria tenella</name>
    <name type="common">Coccidian parasite</name>
    <dbReference type="NCBI Taxonomy" id="5802"/>
    <lineage>
        <taxon>Eukaryota</taxon>
        <taxon>Sar</taxon>
        <taxon>Alveolata</taxon>
        <taxon>Apicomplexa</taxon>
        <taxon>Conoidasida</taxon>
        <taxon>Coccidia</taxon>
        <taxon>Eucoccidiorida</taxon>
        <taxon>Eimeriorina</taxon>
        <taxon>Eimeriidae</taxon>
        <taxon>Eimeria</taxon>
    </lineage>
</organism>
<dbReference type="GO" id="GO:0031204">
    <property type="term" value="P:post-translational protein targeting to membrane, translocation"/>
    <property type="evidence" value="ECO:0007669"/>
    <property type="project" value="TreeGrafter"/>
</dbReference>
<comment type="similarity">
    <text evidence="2">Belongs to the SEC62 family.</text>
</comment>
<dbReference type="OMA" id="ESAFFIV"/>
<name>U6L113_EIMTE</name>
<accession>U6L113</accession>
<evidence type="ECO:0000256" key="2">
    <source>
        <dbReference type="ARBA" id="ARBA00010604"/>
    </source>
</evidence>
<dbReference type="GeneID" id="25249512"/>
<proteinExistence type="inferred from homology"/>
<dbReference type="Pfam" id="PF03839">
    <property type="entry name" value="Sec62"/>
    <property type="match status" value="1"/>
</dbReference>
<keyword evidence="4" id="KW-0813">Transport</keyword>
<evidence type="ECO:0000256" key="9">
    <source>
        <dbReference type="ARBA" id="ARBA00023010"/>
    </source>
</evidence>
<keyword evidence="7" id="KW-0653">Protein transport</keyword>
<dbReference type="VEuPathDB" id="ToxoDB:ETH_00001485"/>
<evidence type="ECO:0000256" key="7">
    <source>
        <dbReference type="ARBA" id="ARBA00022927"/>
    </source>
</evidence>
<dbReference type="OrthoDB" id="200187at2759"/>
<gene>
    <name evidence="12" type="ORF">ETH_00001485</name>
</gene>
<dbReference type="EMBL" id="HG675708">
    <property type="protein sequence ID" value="CDJ42289.1"/>
    <property type="molecule type" value="Genomic_DNA"/>
</dbReference>
<keyword evidence="8 11" id="KW-1133">Transmembrane helix</keyword>
<dbReference type="Proteomes" id="UP000030747">
    <property type="component" value="Unassembled WGS sequence"/>
</dbReference>
<evidence type="ECO:0000256" key="5">
    <source>
        <dbReference type="ARBA" id="ARBA00022692"/>
    </source>
</evidence>
<evidence type="ECO:0000313" key="13">
    <source>
        <dbReference type="Proteomes" id="UP000030747"/>
    </source>
</evidence>
<reference evidence="12" key="2">
    <citation type="submission" date="2013-10" db="EMBL/GenBank/DDBJ databases">
        <authorList>
            <person name="Aslett M."/>
        </authorList>
    </citation>
    <scope>NUCLEOTIDE SEQUENCE [LARGE SCALE GENOMIC DNA]</scope>
    <source>
        <strain evidence="12">Houghton</strain>
    </source>
</reference>
<evidence type="ECO:0000256" key="8">
    <source>
        <dbReference type="ARBA" id="ARBA00022989"/>
    </source>
</evidence>
<evidence type="ECO:0000256" key="10">
    <source>
        <dbReference type="ARBA" id="ARBA00023136"/>
    </source>
</evidence>
<keyword evidence="9" id="KW-0811">Translocation</keyword>
<keyword evidence="6" id="KW-0256">Endoplasmic reticulum</keyword>
<dbReference type="InterPro" id="IPR004728">
    <property type="entry name" value="Sec62"/>
</dbReference>
<evidence type="ECO:0000256" key="4">
    <source>
        <dbReference type="ARBA" id="ARBA00022448"/>
    </source>
</evidence>
<comment type="subcellular location">
    <subcellularLocation>
        <location evidence="1">Endoplasmic reticulum membrane</location>
        <topology evidence="1">Multi-pass membrane protein</topology>
    </subcellularLocation>
</comment>
<evidence type="ECO:0000256" key="6">
    <source>
        <dbReference type="ARBA" id="ARBA00022824"/>
    </source>
</evidence>
<dbReference type="RefSeq" id="XP_013233039.1">
    <property type="nucleotide sequence ID" value="XM_013377585.1"/>
</dbReference>
<evidence type="ECO:0000256" key="1">
    <source>
        <dbReference type="ARBA" id="ARBA00004477"/>
    </source>
</evidence>
<keyword evidence="10 11" id="KW-0472">Membrane</keyword>
<sequence>METAATAAAAAAAAVASVCSSACAAAAVAREAAAPSAAANVEAETAAAAPAAARQRAAAAAAAAAAASMMDRWFPRRGGWEGGGESNKKCICMFPAWPLKLKIGVWYIAVVFLTILLFLIVLRLVLFLLLWFVGFDFWLLPNLFNEDAATLYHLSETHSPTDVAAFASQSFIDVLDWGRLRLEAPYLNTSNALPSAAAPQEENGEVQEEPNVLPDEEDYRCLAPCGYKSFEDLMASKCLVKCSCMQELVDSDCFKSCQDTTRAAIEEARGDACREEESRKARKQKNKK</sequence>
<dbReference type="GO" id="GO:0005789">
    <property type="term" value="C:endoplasmic reticulum membrane"/>
    <property type="evidence" value="ECO:0007669"/>
    <property type="project" value="UniProtKB-SubCell"/>
</dbReference>
<feature type="transmembrane region" description="Helical" evidence="11">
    <location>
        <begin position="105"/>
        <end position="133"/>
    </location>
</feature>
<dbReference type="PANTHER" id="PTHR12443">
    <property type="entry name" value="TRANSLOCATION PROTEIN SEC62"/>
    <property type="match status" value="1"/>
</dbReference>
<keyword evidence="13" id="KW-1185">Reference proteome</keyword>
<dbReference type="PANTHER" id="PTHR12443:SF9">
    <property type="entry name" value="TRANSLOCATION PROTEIN SEC62"/>
    <property type="match status" value="1"/>
</dbReference>